<accession>A0A378PNV5</accession>
<name>A0A378PNV5_MORBO</name>
<dbReference type="AlphaFoldDB" id="A0A378PNV5"/>
<dbReference type="Proteomes" id="UP000254133">
    <property type="component" value="Unassembled WGS sequence"/>
</dbReference>
<proteinExistence type="predicted"/>
<evidence type="ECO:0000313" key="2">
    <source>
        <dbReference type="Proteomes" id="UP000254133"/>
    </source>
</evidence>
<gene>
    <name evidence="1" type="ORF">NCTC9426_00263</name>
</gene>
<reference evidence="1 2" key="1">
    <citation type="submission" date="2018-06" db="EMBL/GenBank/DDBJ databases">
        <authorList>
            <consortium name="Pathogen Informatics"/>
            <person name="Doyle S."/>
        </authorList>
    </citation>
    <scope>NUCLEOTIDE SEQUENCE [LARGE SCALE GENOMIC DNA]</scope>
    <source>
        <strain evidence="1 2">NCTC9426</strain>
    </source>
</reference>
<sequence length="81" mass="9776">MIVVVYTLQNEKVLRFFVRGELSLSMTETDLQASLWQTVFVVKFNFVSCIFKEFFINSLFCRYRVYQDNSQILTLYKFKNH</sequence>
<evidence type="ECO:0000313" key="1">
    <source>
        <dbReference type="EMBL" id="STY90256.1"/>
    </source>
</evidence>
<organism evidence="1 2">
    <name type="scientific">Moraxella bovis</name>
    <dbReference type="NCBI Taxonomy" id="476"/>
    <lineage>
        <taxon>Bacteria</taxon>
        <taxon>Pseudomonadati</taxon>
        <taxon>Pseudomonadota</taxon>
        <taxon>Gammaproteobacteria</taxon>
        <taxon>Moraxellales</taxon>
        <taxon>Moraxellaceae</taxon>
        <taxon>Moraxella</taxon>
    </lineage>
</organism>
<protein>
    <submittedName>
        <fullName evidence="1">Uncharacterized protein</fullName>
    </submittedName>
</protein>
<dbReference type="EMBL" id="UGPZ01000002">
    <property type="protein sequence ID" value="STY90256.1"/>
    <property type="molecule type" value="Genomic_DNA"/>
</dbReference>